<name>A0A9P7HSZ8_9HYPO</name>
<feature type="transmembrane region" description="Helical" evidence="1">
    <location>
        <begin position="91"/>
        <end position="110"/>
    </location>
</feature>
<keyword evidence="1" id="KW-0812">Transmembrane</keyword>
<gene>
    <name evidence="2" type="ORF">H9Q72_006153</name>
</gene>
<feature type="transmembrane region" description="Helical" evidence="1">
    <location>
        <begin position="180"/>
        <end position="197"/>
    </location>
</feature>
<evidence type="ECO:0000256" key="1">
    <source>
        <dbReference type="SAM" id="Phobius"/>
    </source>
</evidence>
<accession>A0A9P7HSZ8</accession>
<dbReference type="EMBL" id="JADFTT010000186">
    <property type="protein sequence ID" value="KAG5765751.1"/>
    <property type="molecule type" value="Genomic_DNA"/>
</dbReference>
<reference evidence="2" key="2">
    <citation type="submission" date="2020-10" db="EMBL/GenBank/DDBJ databases">
        <authorList>
            <person name="Peck L.D."/>
            <person name="Nowell R.W."/>
            <person name="Flood J."/>
            <person name="Ryan M.J."/>
            <person name="Barraclough T.G."/>
        </authorList>
    </citation>
    <scope>NUCLEOTIDE SEQUENCE</scope>
    <source>
        <strain evidence="2">IMI 127659i</strain>
    </source>
</reference>
<keyword evidence="3" id="KW-1185">Reference proteome</keyword>
<keyword evidence="1" id="KW-1133">Transmembrane helix</keyword>
<proteinExistence type="predicted"/>
<reference evidence="2" key="1">
    <citation type="journal article" date="2020" name="bioRxiv">
        <title>Historical genomics reveals the evolutionary mechanisms behind multiple outbreaks of the host-specific coffee wilt pathogen Fusarium xylarioides.</title>
        <authorList>
            <person name="Peck D."/>
            <person name="Nowell R.W."/>
            <person name="Flood J."/>
            <person name="Ryan M.J."/>
            <person name="Barraclough T.G."/>
        </authorList>
    </citation>
    <scope>NUCLEOTIDE SEQUENCE</scope>
    <source>
        <strain evidence="2">IMI 127659i</strain>
    </source>
</reference>
<protein>
    <submittedName>
        <fullName evidence="2">Uncharacterized protein</fullName>
    </submittedName>
</protein>
<feature type="transmembrane region" description="Helical" evidence="1">
    <location>
        <begin position="235"/>
        <end position="257"/>
    </location>
</feature>
<evidence type="ECO:0000313" key="3">
    <source>
        <dbReference type="Proteomes" id="UP000750502"/>
    </source>
</evidence>
<dbReference type="OrthoDB" id="4834801at2759"/>
<dbReference type="AlphaFoldDB" id="A0A9P7HSZ8"/>
<sequence>MPVNTLSLVGAAFLLALQAIILIIELASFPWRKISLSSLIPFSFREGDPNEDEQPSEAQQKKELEQAVINLLKKSRKIQPATEWISHMRQLVAPILISAIGISFATASLANKYDTGQAAIFSLSGSPQSQVVCDNTSLPTVDADIGGEGIRVAVWAQSAALVIITLLGTFQCNALGAKEIGAGLAITHISLAIALIVQMERKTLTSPDAIVGAMLLDAQGSALGIQLMAKEVLAARWQVGIIVGCQTIGAILVPMIVARFESSVFINQDTCFCITAFWWGWITDCPETQNNQTTSFWVYISCRMLGFVQTVFFAIANTGKFHRAEKWNKSLQDISFPELAARHGDPVTNANESGGNEESSTLLYRNYPATVALTYLIHAVFSLTSAAAAHEIMHAGLKPSSNAVSVGQIIAIVVAVATILRAIWLLWRTLSPRRGKYVWPFRLDIASIAWRFSWDRWDRSGVKLHGGFILAGNPDFPLFEENDVSPYKIGAIFSNPRDLQTMFCRPDMPGSSVSSYAAVTCEFHGSGRQATGLRKFRMLFCHHKRTPEAEISLYMDGLEKFFIPDQSNLLLEMLQQPGIEEKVRQESKFNRFYIMTGLQIAEGLKSQLGGDWRPLDGKRVFAYQLREVRIDPRVPGNFNLGLVPRDNLF</sequence>
<dbReference type="Proteomes" id="UP000750502">
    <property type="component" value="Unassembled WGS sequence"/>
</dbReference>
<feature type="transmembrane region" description="Helical" evidence="1">
    <location>
        <begin position="264"/>
        <end position="282"/>
    </location>
</feature>
<feature type="transmembrane region" description="Helical" evidence="1">
    <location>
        <begin position="369"/>
        <end position="389"/>
    </location>
</feature>
<keyword evidence="1" id="KW-0472">Membrane</keyword>
<evidence type="ECO:0000313" key="2">
    <source>
        <dbReference type="EMBL" id="KAG5765751.1"/>
    </source>
</evidence>
<organism evidence="2 3">
    <name type="scientific">Fusarium xylarioides</name>
    <dbReference type="NCBI Taxonomy" id="221167"/>
    <lineage>
        <taxon>Eukaryota</taxon>
        <taxon>Fungi</taxon>
        <taxon>Dikarya</taxon>
        <taxon>Ascomycota</taxon>
        <taxon>Pezizomycotina</taxon>
        <taxon>Sordariomycetes</taxon>
        <taxon>Hypocreomycetidae</taxon>
        <taxon>Hypocreales</taxon>
        <taxon>Nectriaceae</taxon>
        <taxon>Fusarium</taxon>
        <taxon>Fusarium fujikuroi species complex</taxon>
    </lineage>
</organism>
<comment type="caution">
    <text evidence="2">The sequence shown here is derived from an EMBL/GenBank/DDBJ whole genome shotgun (WGS) entry which is preliminary data.</text>
</comment>
<feature type="transmembrane region" description="Helical" evidence="1">
    <location>
        <begin position="294"/>
        <end position="316"/>
    </location>
</feature>
<feature type="transmembrane region" description="Helical" evidence="1">
    <location>
        <begin position="6"/>
        <end position="27"/>
    </location>
</feature>
<feature type="transmembrane region" description="Helical" evidence="1">
    <location>
        <begin position="409"/>
        <end position="427"/>
    </location>
</feature>